<comment type="caution">
    <text evidence="2">The sequence shown here is derived from an EMBL/GenBank/DDBJ whole genome shotgun (WGS) entry which is preliminary data.</text>
</comment>
<evidence type="ECO:0000256" key="1">
    <source>
        <dbReference type="SAM" id="MobiDB-lite"/>
    </source>
</evidence>
<name>A0A812Y6K3_SYMPI</name>
<dbReference type="EMBL" id="CAJNIZ010047126">
    <property type="protein sequence ID" value="CAE7762817.1"/>
    <property type="molecule type" value="Genomic_DNA"/>
</dbReference>
<protein>
    <submittedName>
        <fullName evidence="2">Uncharacterized protein</fullName>
    </submittedName>
</protein>
<keyword evidence="3" id="KW-1185">Reference proteome</keyword>
<gene>
    <name evidence="2" type="ORF">SPIL2461_LOCUS22291</name>
</gene>
<reference evidence="2" key="1">
    <citation type="submission" date="2021-02" db="EMBL/GenBank/DDBJ databases">
        <authorList>
            <person name="Dougan E. K."/>
            <person name="Rhodes N."/>
            <person name="Thang M."/>
            <person name="Chan C."/>
        </authorList>
    </citation>
    <scope>NUCLEOTIDE SEQUENCE</scope>
</reference>
<sequence>MPTADADVLYIYPKEDHNGAFALCEDKGFIDGHMCFRLMSMARHFSVHFVRVASVQEAIAYVKALPSTMRLKHVVLGGHGMFRAMTWGNASSQSQSFMPYLHVDEPTAIEFLNVLYPHLIIDGADSHDKYHSTIFLDSCNNGKPVKDKNMLNFVAHRLAGAEIFASQVSFNAGEFVLDNYIHFSASIKSEKTGKDEMISTMFGPHLRELEFHPNRFCKKKEPVAAENIKQCAELCQAAGDKCGAFTYIPGDASGDSCFHSKRCKKRGKSEQGAMVFIKTASGQEEDPAIMEDHTAEER</sequence>
<dbReference type="OrthoDB" id="410590at2759"/>
<feature type="region of interest" description="Disordered" evidence="1">
    <location>
        <begin position="277"/>
        <end position="298"/>
    </location>
</feature>
<evidence type="ECO:0000313" key="2">
    <source>
        <dbReference type="EMBL" id="CAE7762817.1"/>
    </source>
</evidence>
<organism evidence="2 3">
    <name type="scientific">Symbiodinium pilosum</name>
    <name type="common">Dinoflagellate</name>
    <dbReference type="NCBI Taxonomy" id="2952"/>
    <lineage>
        <taxon>Eukaryota</taxon>
        <taxon>Sar</taxon>
        <taxon>Alveolata</taxon>
        <taxon>Dinophyceae</taxon>
        <taxon>Suessiales</taxon>
        <taxon>Symbiodiniaceae</taxon>
        <taxon>Symbiodinium</taxon>
    </lineage>
</organism>
<accession>A0A812Y6K3</accession>
<evidence type="ECO:0000313" key="3">
    <source>
        <dbReference type="Proteomes" id="UP000649617"/>
    </source>
</evidence>
<proteinExistence type="predicted"/>
<dbReference type="Proteomes" id="UP000649617">
    <property type="component" value="Unassembled WGS sequence"/>
</dbReference>
<dbReference type="AlphaFoldDB" id="A0A812Y6K3"/>